<proteinExistence type="predicted"/>
<dbReference type="Pfam" id="PF19463">
    <property type="entry name" value="DUF6000"/>
    <property type="match status" value="1"/>
</dbReference>
<evidence type="ECO:0000313" key="1">
    <source>
        <dbReference type="EMBL" id="MBD8019106.1"/>
    </source>
</evidence>
<reference evidence="1 2" key="1">
    <citation type="submission" date="2020-08" db="EMBL/GenBank/DDBJ databases">
        <title>A Genomic Blueprint of the Chicken Gut Microbiome.</title>
        <authorList>
            <person name="Gilroy R."/>
            <person name="Ravi A."/>
            <person name="Getino M."/>
            <person name="Pursley I."/>
            <person name="Horton D.L."/>
            <person name="Alikhan N.-F."/>
            <person name="Baker D."/>
            <person name="Gharbi K."/>
            <person name="Hall N."/>
            <person name="Watson M."/>
            <person name="Adriaenssens E.M."/>
            <person name="Foster-Nyarko E."/>
            <person name="Jarju S."/>
            <person name="Secka A."/>
            <person name="Antonio M."/>
            <person name="Oren A."/>
            <person name="Chaudhuri R."/>
            <person name="La Ragione R.M."/>
            <person name="Hildebrand F."/>
            <person name="Pallen M.J."/>
        </authorList>
    </citation>
    <scope>NUCLEOTIDE SEQUENCE [LARGE SCALE GENOMIC DNA]</scope>
    <source>
        <strain evidence="1 2">Sa1CVA4</strain>
    </source>
</reference>
<sequence length="219" mass="25749">MDDKEIEAIKLHVAGATVRHTPPFDDLKSFKNDFELSRDFLDKWVIPFFMNIGHFSGHLDTKWIDSLKRIKCEITPEIIEQNLGDFNWRTRQTGAYFSALTNQTQFIDIIGTHLLKSEVSYAGGAYCEVFASFNLPKCIDYLNLYLDYYLTKPDLWFDQKDAMEAIMYLDKINSTNNIDRHRSNWIQFIKNKPNWPEEITTDNLEKRLQVIETVKKYAC</sequence>
<dbReference type="RefSeq" id="WP_251834302.1">
    <property type="nucleotide sequence ID" value="NZ_JACSPS010000007.1"/>
</dbReference>
<keyword evidence="2" id="KW-1185">Reference proteome</keyword>
<gene>
    <name evidence="1" type="ORF">H9628_11545</name>
</gene>
<dbReference type="EMBL" id="JACSPS010000007">
    <property type="protein sequence ID" value="MBD8019106.1"/>
    <property type="molecule type" value="Genomic_DNA"/>
</dbReference>
<comment type="caution">
    <text evidence="1">The sequence shown here is derived from an EMBL/GenBank/DDBJ whole genome shotgun (WGS) entry which is preliminary data.</text>
</comment>
<accession>A0ABR8WQV0</accession>
<name>A0ABR8WQV0_9FLAO</name>
<organism evidence="1 2">
    <name type="scientific">Kaistella pullorum</name>
    <dbReference type="NCBI Taxonomy" id="2763074"/>
    <lineage>
        <taxon>Bacteria</taxon>
        <taxon>Pseudomonadati</taxon>
        <taxon>Bacteroidota</taxon>
        <taxon>Flavobacteriia</taxon>
        <taxon>Flavobacteriales</taxon>
        <taxon>Weeksellaceae</taxon>
        <taxon>Chryseobacterium group</taxon>
        <taxon>Kaistella</taxon>
    </lineage>
</organism>
<dbReference type="InterPro" id="IPR046042">
    <property type="entry name" value="DUF6000"/>
</dbReference>
<dbReference type="Proteomes" id="UP000626242">
    <property type="component" value="Unassembled WGS sequence"/>
</dbReference>
<evidence type="ECO:0000313" key="2">
    <source>
        <dbReference type="Proteomes" id="UP000626242"/>
    </source>
</evidence>
<protein>
    <submittedName>
        <fullName evidence="1">Uncharacterized protein</fullName>
    </submittedName>
</protein>